<evidence type="ECO:0000259" key="1">
    <source>
        <dbReference type="Pfam" id="PF01609"/>
    </source>
</evidence>
<keyword evidence="3" id="KW-1185">Reference proteome</keyword>
<dbReference type="Proteomes" id="UP001501257">
    <property type="component" value="Unassembled WGS sequence"/>
</dbReference>
<comment type="caution">
    <text evidence="2">The sequence shown here is derived from an EMBL/GenBank/DDBJ whole genome shotgun (WGS) entry which is preliminary data.</text>
</comment>
<name>A0ABP9TQ71_9MICC</name>
<accession>A0ABP9TQ71</accession>
<sequence length="95" mass="10774">MDWLIGTLAKSTAIYIEDVRVVDLKPVKCARKRQTEHRSDLTRWAEHGFRASHNRYFCGLHLHLVCNLQKLPVGSALTGAKTDERLVFLDILAGT</sequence>
<dbReference type="InterPro" id="IPR002559">
    <property type="entry name" value="Transposase_11"/>
</dbReference>
<proteinExistence type="predicted"/>
<organism evidence="2 3">
    <name type="scientific">Paeniglutamicibacter antarcticus</name>
    <dbReference type="NCBI Taxonomy" id="494023"/>
    <lineage>
        <taxon>Bacteria</taxon>
        <taxon>Bacillati</taxon>
        <taxon>Actinomycetota</taxon>
        <taxon>Actinomycetes</taxon>
        <taxon>Micrococcales</taxon>
        <taxon>Micrococcaceae</taxon>
        <taxon>Paeniglutamicibacter</taxon>
    </lineage>
</organism>
<protein>
    <recommendedName>
        <fullName evidence="1">Transposase IS4-like domain-containing protein</fullName>
    </recommendedName>
</protein>
<dbReference type="Pfam" id="PF01609">
    <property type="entry name" value="DDE_Tnp_1"/>
    <property type="match status" value="1"/>
</dbReference>
<feature type="domain" description="Transposase IS4-like" evidence="1">
    <location>
        <begin position="17"/>
        <end position="93"/>
    </location>
</feature>
<evidence type="ECO:0000313" key="2">
    <source>
        <dbReference type="EMBL" id="GAA5227887.1"/>
    </source>
</evidence>
<evidence type="ECO:0000313" key="3">
    <source>
        <dbReference type="Proteomes" id="UP001501257"/>
    </source>
</evidence>
<dbReference type="RefSeq" id="WP_210100086.1">
    <property type="nucleotide sequence ID" value="NZ_BAABLK010000034.1"/>
</dbReference>
<dbReference type="EMBL" id="BAABLK010000034">
    <property type="protein sequence ID" value="GAA5227887.1"/>
    <property type="molecule type" value="Genomic_DNA"/>
</dbReference>
<reference evidence="3" key="1">
    <citation type="journal article" date="2019" name="Int. J. Syst. Evol. Microbiol.">
        <title>The Global Catalogue of Microorganisms (GCM) 10K type strain sequencing project: providing services to taxonomists for standard genome sequencing and annotation.</title>
        <authorList>
            <consortium name="The Broad Institute Genomics Platform"/>
            <consortium name="The Broad Institute Genome Sequencing Center for Infectious Disease"/>
            <person name="Wu L."/>
            <person name="Ma J."/>
        </authorList>
    </citation>
    <scope>NUCLEOTIDE SEQUENCE [LARGE SCALE GENOMIC DNA]</scope>
    <source>
        <strain evidence="3">JCM 18952</strain>
    </source>
</reference>
<gene>
    <name evidence="2" type="ORF">GCM10025778_24200</name>
</gene>